<organism evidence="1 2">
    <name type="scientific">Cylindrobasidium torrendii FP15055 ss-10</name>
    <dbReference type="NCBI Taxonomy" id="1314674"/>
    <lineage>
        <taxon>Eukaryota</taxon>
        <taxon>Fungi</taxon>
        <taxon>Dikarya</taxon>
        <taxon>Basidiomycota</taxon>
        <taxon>Agaricomycotina</taxon>
        <taxon>Agaricomycetes</taxon>
        <taxon>Agaricomycetidae</taxon>
        <taxon>Agaricales</taxon>
        <taxon>Marasmiineae</taxon>
        <taxon>Physalacriaceae</taxon>
        <taxon>Cylindrobasidium</taxon>
    </lineage>
</organism>
<reference evidence="1 2" key="1">
    <citation type="journal article" date="2015" name="Fungal Genet. Biol.">
        <title>Evolution of novel wood decay mechanisms in Agaricales revealed by the genome sequences of Fistulina hepatica and Cylindrobasidium torrendii.</title>
        <authorList>
            <person name="Floudas D."/>
            <person name="Held B.W."/>
            <person name="Riley R."/>
            <person name="Nagy L.G."/>
            <person name="Koehler G."/>
            <person name="Ransdell A.S."/>
            <person name="Younus H."/>
            <person name="Chow J."/>
            <person name="Chiniquy J."/>
            <person name="Lipzen A."/>
            <person name="Tritt A."/>
            <person name="Sun H."/>
            <person name="Haridas S."/>
            <person name="LaButti K."/>
            <person name="Ohm R.A."/>
            <person name="Kues U."/>
            <person name="Blanchette R.A."/>
            <person name="Grigoriev I.V."/>
            <person name="Minto R.E."/>
            <person name="Hibbett D.S."/>
        </authorList>
    </citation>
    <scope>NUCLEOTIDE SEQUENCE [LARGE SCALE GENOMIC DNA]</scope>
    <source>
        <strain evidence="1 2">FP15055 ss-10</strain>
    </source>
</reference>
<name>A0A0D7B7V9_9AGAR</name>
<gene>
    <name evidence="1" type="ORF">CYLTODRAFT_424193</name>
</gene>
<sequence>MISEHIPLNPTQLLFFQNGFSKGSPRVCQVSIRTKGEPTGAEREAYMRLETTVKAAIEAILSLHAETRLPPESIIDGGEFTLTARRRCWEYGRTVDFKWGDEPVHSAAYKWIFEFSLTV</sequence>
<accession>A0A0D7B7V9</accession>
<evidence type="ECO:0000313" key="1">
    <source>
        <dbReference type="EMBL" id="KIY65626.1"/>
    </source>
</evidence>
<dbReference type="EMBL" id="KN880583">
    <property type="protein sequence ID" value="KIY65626.1"/>
    <property type="molecule type" value="Genomic_DNA"/>
</dbReference>
<keyword evidence="2" id="KW-1185">Reference proteome</keyword>
<evidence type="ECO:0000313" key="2">
    <source>
        <dbReference type="Proteomes" id="UP000054007"/>
    </source>
</evidence>
<protein>
    <submittedName>
        <fullName evidence="1">Uncharacterized protein</fullName>
    </submittedName>
</protein>
<dbReference type="Proteomes" id="UP000054007">
    <property type="component" value="Unassembled WGS sequence"/>
</dbReference>
<dbReference type="AlphaFoldDB" id="A0A0D7B7V9"/>
<dbReference type="OrthoDB" id="2748218at2759"/>
<proteinExistence type="predicted"/>